<dbReference type="AlphaFoldDB" id="A0AAX0L9K4"/>
<protein>
    <submittedName>
        <fullName evidence="1">Uncharacterized protein</fullName>
    </submittedName>
</protein>
<organism evidence="1 2">
    <name type="scientific">Campylobacter pinnipediorum subsp. pinnipediorum</name>
    <dbReference type="NCBI Taxonomy" id="1660067"/>
    <lineage>
        <taxon>Bacteria</taxon>
        <taxon>Pseudomonadati</taxon>
        <taxon>Campylobacterota</taxon>
        <taxon>Epsilonproteobacteria</taxon>
        <taxon>Campylobacterales</taxon>
        <taxon>Campylobacteraceae</taxon>
        <taxon>Campylobacter</taxon>
    </lineage>
</organism>
<dbReference type="Proteomes" id="UP000189728">
    <property type="component" value="Unassembled WGS sequence"/>
</dbReference>
<name>A0AAX0L9K4_9BACT</name>
<proteinExistence type="predicted"/>
<dbReference type="RefSeq" id="WP_078415533.1">
    <property type="nucleotide sequence ID" value="NZ_MCRK01000036.1"/>
</dbReference>
<evidence type="ECO:0000313" key="2">
    <source>
        <dbReference type="Proteomes" id="UP000189728"/>
    </source>
</evidence>
<gene>
    <name evidence="1" type="ORF">BFG04_03995</name>
</gene>
<dbReference type="EMBL" id="MCRK01000036">
    <property type="protein sequence ID" value="OPA77265.1"/>
    <property type="molecule type" value="Genomic_DNA"/>
</dbReference>
<accession>A0AAX0L9K4</accession>
<reference evidence="1 2" key="1">
    <citation type="submission" date="2016-08" db="EMBL/GenBank/DDBJ databases">
        <title>Campylobacter species from sea mammals.</title>
        <authorList>
            <person name="Gilbert M.J."/>
            <person name="Byrne B.A."/>
            <person name="Zomer A.L."/>
            <person name="Wagenaar J.A."/>
        </authorList>
    </citation>
    <scope>NUCLEOTIDE SEQUENCE [LARGE SCALE GENOMIC DNA]</scope>
    <source>
        <strain evidence="1 2">1105248</strain>
    </source>
</reference>
<comment type="caution">
    <text evidence="1">The sequence shown here is derived from an EMBL/GenBank/DDBJ whole genome shotgun (WGS) entry which is preliminary data.</text>
</comment>
<sequence>MLIVIDKYIFEVKHNIANLTKSTTINIDKQNTITKPVYTHLGGVEDDISFDATILLDDIKDFTGFEELVKKGEPLSFSSFDLADNKQILINKLTQSVSDFVKSSFNGVTYYTKNIKISGYVIE</sequence>
<evidence type="ECO:0000313" key="1">
    <source>
        <dbReference type="EMBL" id="OPA77265.1"/>
    </source>
</evidence>